<organism evidence="3 4">
    <name type="scientific">Kitasatospora kazusensis</name>
    <dbReference type="NCBI Taxonomy" id="407974"/>
    <lineage>
        <taxon>Bacteria</taxon>
        <taxon>Bacillati</taxon>
        <taxon>Actinomycetota</taxon>
        <taxon>Actinomycetes</taxon>
        <taxon>Kitasatosporales</taxon>
        <taxon>Streptomycetaceae</taxon>
        <taxon>Kitasatospora</taxon>
    </lineage>
</organism>
<reference evidence="4" key="1">
    <citation type="journal article" date="2019" name="Int. J. Syst. Evol. Microbiol.">
        <title>The Global Catalogue of Microorganisms (GCM) 10K type strain sequencing project: providing services to taxonomists for standard genome sequencing and annotation.</title>
        <authorList>
            <consortium name="The Broad Institute Genomics Platform"/>
            <consortium name="The Broad Institute Genome Sequencing Center for Infectious Disease"/>
            <person name="Wu L."/>
            <person name="Ma J."/>
        </authorList>
    </citation>
    <scope>NUCLEOTIDE SEQUENCE [LARGE SCALE GENOMIC DNA]</scope>
    <source>
        <strain evidence="4">JCM 14560</strain>
    </source>
</reference>
<keyword evidence="4" id="KW-1185">Reference proteome</keyword>
<dbReference type="InterPro" id="IPR036265">
    <property type="entry name" value="HIT-like_sf"/>
</dbReference>
<name>A0ABP5KTS0_9ACTN</name>
<dbReference type="Pfam" id="PF01230">
    <property type="entry name" value="HIT"/>
    <property type="match status" value="1"/>
</dbReference>
<dbReference type="InterPro" id="IPR001310">
    <property type="entry name" value="Histidine_triad_HIT"/>
</dbReference>
<proteinExistence type="predicted"/>
<dbReference type="CDD" id="cd01276">
    <property type="entry name" value="PKCI_related"/>
    <property type="match status" value="1"/>
</dbReference>
<evidence type="ECO:0000259" key="2">
    <source>
        <dbReference type="PROSITE" id="PS51084"/>
    </source>
</evidence>
<feature type="domain" description="HIT" evidence="2">
    <location>
        <begin position="10"/>
        <end position="120"/>
    </location>
</feature>
<dbReference type="Gene3D" id="3.30.428.10">
    <property type="entry name" value="HIT-like"/>
    <property type="match status" value="1"/>
</dbReference>
<gene>
    <name evidence="3" type="ORF">GCM10009760_17540</name>
</gene>
<evidence type="ECO:0000256" key="1">
    <source>
        <dbReference type="PROSITE-ProRule" id="PRU00464"/>
    </source>
</evidence>
<dbReference type="Proteomes" id="UP001422759">
    <property type="component" value="Unassembled WGS sequence"/>
</dbReference>
<dbReference type="InterPro" id="IPR011146">
    <property type="entry name" value="HIT-like"/>
</dbReference>
<dbReference type="EMBL" id="BAAANT010000007">
    <property type="protein sequence ID" value="GAA2137254.1"/>
    <property type="molecule type" value="Genomic_DNA"/>
</dbReference>
<dbReference type="PROSITE" id="PS51084">
    <property type="entry name" value="HIT_2"/>
    <property type="match status" value="1"/>
</dbReference>
<dbReference type="RefSeq" id="WP_344462556.1">
    <property type="nucleotide sequence ID" value="NZ_BAAANT010000007.1"/>
</dbReference>
<evidence type="ECO:0000313" key="4">
    <source>
        <dbReference type="Proteomes" id="UP001422759"/>
    </source>
</evidence>
<accession>A0ABP5KTS0</accession>
<dbReference type="PANTHER" id="PTHR23089">
    <property type="entry name" value="HISTIDINE TRIAD HIT PROTEIN"/>
    <property type="match status" value="1"/>
</dbReference>
<protein>
    <submittedName>
        <fullName evidence="3">Histidine triad nucleotide-binding protein</fullName>
    </submittedName>
</protein>
<dbReference type="PRINTS" id="PR00332">
    <property type="entry name" value="HISTRIAD"/>
</dbReference>
<dbReference type="SUPFAM" id="SSF54197">
    <property type="entry name" value="HIT-like"/>
    <property type="match status" value="1"/>
</dbReference>
<evidence type="ECO:0000313" key="3">
    <source>
        <dbReference type="EMBL" id="GAA2137254.1"/>
    </source>
</evidence>
<comment type="caution">
    <text evidence="3">The sequence shown here is derived from an EMBL/GenBank/DDBJ whole genome shotgun (WGS) entry which is preliminary data.</text>
</comment>
<sequence length="121" mass="12481">MAGEPQSDCLFCKIVAGQIPATVLRETDGTLTFRDINPQAPTHVLVIPKAHYANAADLAAGDPAVAAELLTEAGEVAADEKIVESGYRLIFNTGAGAGQTVFHAHVHVLGGGTSLQHPGLV</sequence>
<feature type="short sequence motif" description="Histidine triad motif" evidence="1">
    <location>
        <begin position="103"/>
        <end position="107"/>
    </location>
</feature>